<feature type="transmembrane region" description="Helical" evidence="13">
    <location>
        <begin position="57"/>
        <end position="77"/>
    </location>
</feature>
<evidence type="ECO:0000256" key="3">
    <source>
        <dbReference type="ARBA" id="ARBA00022448"/>
    </source>
</evidence>
<sequence length="497" mass="54696">MALAELHNKKKNRSIILAITAVVAMGGLLFGYDTGVISGSQLYFTEYFNLSNTQQGWAVSSAIYGCLFGALISGYLTKKISRKYTLIVSGALFIVSALGSGAADSLSVLAIYRIIGGLGVGMASMAAPMYIAEISPPKERGQMVSYYQLAVVIGFFIVFLATYYIGNGGAQYFSLIEGEDLHSWNVEQGWRIMFWSELIPAGLFFILLFFVPHTPRWLMMKQRISEAEEVLGKITSSKEEAKLELEDMAISFSESKQHHLLTLTSKGMSFILFIGIMLSVLQQITGINAILYYGAEIFSNALGYGPEDALKQQLWTAGVNLVFTFIAIFLIDKWGRKPLLLVGTTGMFLGLSILALTIFTQQLGIISLLAILLFIGSFAMSMGPVVWVLLAEIFPNSIRSLAMSIAVAAQWLFNAIVANSFPVVNGSQINNGMFNGVLPYLIFAGFSFLTFLFVWKWVPETKGKTLEELETLWTEAGASENVFHKAEEIEPDVSIRN</sequence>
<feature type="transmembrane region" description="Helical" evidence="13">
    <location>
        <begin position="365"/>
        <end position="389"/>
    </location>
</feature>
<feature type="transmembrane region" description="Helical" evidence="13">
    <location>
        <begin position="270"/>
        <end position="293"/>
    </location>
</feature>
<dbReference type="EMBL" id="NVWI01000015">
    <property type="protein sequence ID" value="PCJ39384.1"/>
    <property type="molecule type" value="Genomic_DNA"/>
</dbReference>
<dbReference type="InterPro" id="IPR005829">
    <property type="entry name" value="Sugar_transporter_CS"/>
</dbReference>
<evidence type="ECO:0000256" key="9">
    <source>
        <dbReference type="ARBA" id="ARBA00050593"/>
    </source>
</evidence>
<protein>
    <recommendedName>
        <fullName evidence="10">D-xylose-proton symporter</fullName>
    </recommendedName>
    <alternativeName>
        <fullName evidence="11">D-xylose transporter</fullName>
    </alternativeName>
</protein>
<feature type="transmembrane region" description="Helical" evidence="13">
    <location>
        <begin position="338"/>
        <end position="359"/>
    </location>
</feature>
<feature type="transmembrane region" description="Helical" evidence="13">
    <location>
        <begin position="433"/>
        <end position="455"/>
    </location>
</feature>
<evidence type="ECO:0000256" key="10">
    <source>
        <dbReference type="ARBA" id="ARBA00070440"/>
    </source>
</evidence>
<evidence type="ECO:0000256" key="5">
    <source>
        <dbReference type="ARBA" id="ARBA00022597"/>
    </source>
</evidence>
<dbReference type="NCBIfam" id="TIGR00879">
    <property type="entry name" value="SP"/>
    <property type="match status" value="1"/>
</dbReference>
<dbReference type="PROSITE" id="PS00217">
    <property type="entry name" value="SUGAR_TRANSPORT_2"/>
    <property type="match status" value="1"/>
</dbReference>
<feature type="transmembrane region" description="Helical" evidence="13">
    <location>
        <begin position="401"/>
        <end position="421"/>
    </location>
</feature>
<dbReference type="InterPro" id="IPR005828">
    <property type="entry name" value="MFS_sugar_transport-like"/>
</dbReference>
<keyword evidence="3 12" id="KW-0813">Transport</keyword>
<evidence type="ECO:0000256" key="2">
    <source>
        <dbReference type="ARBA" id="ARBA00010992"/>
    </source>
</evidence>
<dbReference type="InterPro" id="IPR050814">
    <property type="entry name" value="Myo-inositol_Transporter"/>
</dbReference>
<evidence type="ECO:0000256" key="8">
    <source>
        <dbReference type="ARBA" id="ARBA00023136"/>
    </source>
</evidence>
<dbReference type="PROSITE" id="PS00216">
    <property type="entry name" value="SUGAR_TRANSPORT_1"/>
    <property type="match status" value="1"/>
</dbReference>
<dbReference type="GO" id="GO:0005886">
    <property type="term" value="C:plasma membrane"/>
    <property type="evidence" value="ECO:0007669"/>
    <property type="project" value="UniProtKB-SubCell"/>
</dbReference>
<feature type="transmembrane region" description="Helical" evidence="13">
    <location>
        <begin position="84"/>
        <end position="103"/>
    </location>
</feature>
<dbReference type="FunFam" id="1.20.1250.20:FF:000122">
    <property type="entry name" value="D-xylose transporter XylE"/>
    <property type="match status" value="1"/>
</dbReference>
<comment type="similarity">
    <text evidence="2 12">Belongs to the major facilitator superfamily. Sugar transporter (TC 2.A.1.1) family.</text>
</comment>
<feature type="transmembrane region" description="Helical" evidence="13">
    <location>
        <begin position="109"/>
        <end position="132"/>
    </location>
</feature>
<reference evidence="16" key="1">
    <citation type="submission" date="2017-08" db="EMBL/GenBank/DDBJ databases">
        <title>A dynamic microbial community with high functional redundancy inhabits the cold, oxic subseafloor aquifer.</title>
        <authorList>
            <person name="Tully B.J."/>
            <person name="Wheat C.G."/>
            <person name="Glazer B.T."/>
            <person name="Huber J.A."/>
        </authorList>
    </citation>
    <scope>NUCLEOTIDE SEQUENCE [LARGE SCALE GENOMIC DNA]</scope>
</reference>
<evidence type="ECO:0000256" key="11">
    <source>
        <dbReference type="ARBA" id="ARBA00076792"/>
    </source>
</evidence>
<gene>
    <name evidence="15" type="ORF">COA71_14040</name>
</gene>
<evidence type="ECO:0000259" key="14">
    <source>
        <dbReference type="PROSITE" id="PS50850"/>
    </source>
</evidence>
<accession>A0A2A5C681</accession>
<dbReference type="InterPro" id="IPR047984">
    <property type="entry name" value="XylE-like"/>
</dbReference>
<evidence type="ECO:0000256" key="6">
    <source>
        <dbReference type="ARBA" id="ARBA00022692"/>
    </source>
</evidence>
<organism evidence="15 16">
    <name type="scientific">SAR86 cluster bacterium</name>
    <dbReference type="NCBI Taxonomy" id="2030880"/>
    <lineage>
        <taxon>Bacteria</taxon>
        <taxon>Pseudomonadati</taxon>
        <taxon>Pseudomonadota</taxon>
        <taxon>Gammaproteobacteria</taxon>
        <taxon>SAR86 cluster</taxon>
    </lineage>
</organism>
<keyword evidence="5" id="KW-0762">Sugar transport</keyword>
<keyword evidence="4" id="KW-1003">Cell membrane</keyword>
<feature type="transmembrane region" description="Helical" evidence="13">
    <location>
        <begin position="313"/>
        <end position="331"/>
    </location>
</feature>
<dbReference type="Proteomes" id="UP000228987">
    <property type="component" value="Unassembled WGS sequence"/>
</dbReference>
<dbReference type="PANTHER" id="PTHR48020:SF12">
    <property type="entry name" value="PROTON MYO-INOSITOL COTRANSPORTER"/>
    <property type="match status" value="1"/>
</dbReference>
<dbReference type="Pfam" id="PF00083">
    <property type="entry name" value="Sugar_tr"/>
    <property type="match status" value="1"/>
</dbReference>
<feature type="domain" description="Major facilitator superfamily (MFS) profile" evidence="14">
    <location>
        <begin position="19"/>
        <end position="462"/>
    </location>
</feature>
<name>A0A2A5C681_9GAMM</name>
<comment type="caution">
    <text evidence="15">The sequence shown here is derived from an EMBL/GenBank/DDBJ whole genome shotgun (WGS) entry which is preliminary data.</text>
</comment>
<dbReference type="InterPro" id="IPR003663">
    <property type="entry name" value="Sugar/inositol_transpt"/>
</dbReference>
<comment type="subcellular location">
    <subcellularLocation>
        <location evidence="1">Cell membrane</location>
        <topology evidence="1">Multi-pass membrane protein</topology>
    </subcellularLocation>
</comment>
<dbReference type="GO" id="GO:0022857">
    <property type="term" value="F:transmembrane transporter activity"/>
    <property type="evidence" value="ECO:0007669"/>
    <property type="project" value="InterPro"/>
</dbReference>
<evidence type="ECO:0000313" key="15">
    <source>
        <dbReference type="EMBL" id="PCJ39384.1"/>
    </source>
</evidence>
<dbReference type="PANTHER" id="PTHR48020">
    <property type="entry name" value="PROTON MYO-INOSITOL COTRANSPORTER"/>
    <property type="match status" value="1"/>
</dbReference>
<evidence type="ECO:0000256" key="13">
    <source>
        <dbReference type="SAM" id="Phobius"/>
    </source>
</evidence>
<evidence type="ECO:0000256" key="7">
    <source>
        <dbReference type="ARBA" id="ARBA00022989"/>
    </source>
</evidence>
<dbReference type="Gene3D" id="1.20.1250.20">
    <property type="entry name" value="MFS general substrate transporter like domains"/>
    <property type="match status" value="2"/>
</dbReference>
<evidence type="ECO:0000256" key="4">
    <source>
        <dbReference type="ARBA" id="ARBA00022475"/>
    </source>
</evidence>
<evidence type="ECO:0000256" key="1">
    <source>
        <dbReference type="ARBA" id="ARBA00004651"/>
    </source>
</evidence>
<dbReference type="InterPro" id="IPR020846">
    <property type="entry name" value="MFS_dom"/>
</dbReference>
<keyword evidence="7 13" id="KW-1133">Transmembrane helix</keyword>
<feature type="transmembrane region" description="Helical" evidence="13">
    <location>
        <begin position="144"/>
        <end position="165"/>
    </location>
</feature>
<evidence type="ECO:0000256" key="12">
    <source>
        <dbReference type="RuleBase" id="RU003346"/>
    </source>
</evidence>
<evidence type="ECO:0000313" key="16">
    <source>
        <dbReference type="Proteomes" id="UP000228987"/>
    </source>
</evidence>
<comment type="catalytic activity">
    <reaction evidence="9">
        <text>D-xylose(in) + H(+)(in) = D-xylose(out) + H(+)(out)</text>
        <dbReference type="Rhea" id="RHEA:28959"/>
        <dbReference type="ChEBI" id="CHEBI:15378"/>
        <dbReference type="ChEBI" id="CHEBI:53455"/>
    </reaction>
    <physiologicalReaction direction="right-to-left" evidence="9">
        <dbReference type="Rhea" id="RHEA:28961"/>
    </physiologicalReaction>
</comment>
<proteinExistence type="inferred from homology"/>
<dbReference type="SUPFAM" id="SSF103473">
    <property type="entry name" value="MFS general substrate transporter"/>
    <property type="match status" value="1"/>
</dbReference>
<feature type="transmembrane region" description="Helical" evidence="13">
    <location>
        <begin position="192"/>
        <end position="211"/>
    </location>
</feature>
<dbReference type="AlphaFoldDB" id="A0A2A5C681"/>
<dbReference type="CDD" id="cd17359">
    <property type="entry name" value="MFS_XylE_like"/>
    <property type="match status" value="1"/>
</dbReference>
<keyword evidence="6 13" id="KW-0812">Transmembrane</keyword>
<feature type="transmembrane region" description="Helical" evidence="13">
    <location>
        <begin position="15"/>
        <end position="37"/>
    </location>
</feature>
<dbReference type="InterPro" id="IPR036259">
    <property type="entry name" value="MFS_trans_sf"/>
</dbReference>
<keyword evidence="8 13" id="KW-0472">Membrane</keyword>
<dbReference type="PRINTS" id="PR00171">
    <property type="entry name" value="SUGRTRNSPORT"/>
</dbReference>
<dbReference type="PROSITE" id="PS50850">
    <property type="entry name" value="MFS"/>
    <property type="match status" value="1"/>
</dbReference>